<feature type="domain" description="Bifunctional inhibitor/plant lipid transfer protein/seed storage helical" evidence="6">
    <location>
        <begin position="30"/>
        <end position="114"/>
    </location>
</feature>
<evidence type="ECO:0000256" key="4">
    <source>
        <dbReference type="RuleBase" id="RU000628"/>
    </source>
</evidence>
<dbReference type="SUPFAM" id="SSF47699">
    <property type="entry name" value="Bifunctional inhibitor/lipid-transfer protein/seed storage 2S albumin"/>
    <property type="match status" value="1"/>
</dbReference>
<keyword evidence="2 4" id="KW-0813">Transport</keyword>
<dbReference type="CDD" id="cd01960">
    <property type="entry name" value="nsLTP1"/>
    <property type="match status" value="1"/>
</dbReference>
<dbReference type="Proteomes" id="UP001161247">
    <property type="component" value="Chromosome 7"/>
</dbReference>
<comment type="function">
    <text evidence="4">Plant non-specific lipid-transfer proteins transfer phospholipids as well as galactolipids across membranes. May play a role in wax or cutin deposition in the cell walls of expanding epidermal cells and certain secretory tissues.</text>
</comment>
<evidence type="ECO:0000259" key="6">
    <source>
        <dbReference type="SMART" id="SM00499"/>
    </source>
</evidence>
<keyword evidence="8" id="KW-1185">Reference proteome</keyword>
<sequence length="120" mass="12941">MANLKIKTLVLFLGILIMSFSGGTHAEISCDTVYNDLYPCLGYVMGNSKVDPACCSGIKAVIAEAKTKNDRQSVCSCLKPLASSASDDQIKRASQVPKQCGINFPIVISRNVDCSKVKFF</sequence>
<accession>A0AAV1DYY5</accession>
<proteinExistence type="inferred from homology"/>
<organism evidence="7 8">
    <name type="scientific">Oldenlandia corymbosa var. corymbosa</name>
    <dbReference type="NCBI Taxonomy" id="529605"/>
    <lineage>
        <taxon>Eukaryota</taxon>
        <taxon>Viridiplantae</taxon>
        <taxon>Streptophyta</taxon>
        <taxon>Embryophyta</taxon>
        <taxon>Tracheophyta</taxon>
        <taxon>Spermatophyta</taxon>
        <taxon>Magnoliopsida</taxon>
        <taxon>eudicotyledons</taxon>
        <taxon>Gunneridae</taxon>
        <taxon>Pentapetalae</taxon>
        <taxon>asterids</taxon>
        <taxon>lamiids</taxon>
        <taxon>Gentianales</taxon>
        <taxon>Rubiaceae</taxon>
        <taxon>Rubioideae</taxon>
        <taxon>Spermacoceae</taxon>
        <taxon>Hedyotis-Oldenlandia complex</taxon>
        <taxon>Oldenlandia</taxon>
    </lineage>
</organism>
<comment type="similarity">
    <text evidence="1 4">Belongs to the plant LTP family.</text>
</comment>
<dbReference type="InterPro" id="IPR016140">
    <property type="entry name" value="Bifunc_inhib/LTP/seed_store"/>
</dbReference>
<dbReference type="EMBL" id="OX459124">
    <property type="protein sequence ID" value="CAI9112879.1"/>
    <property type="molecule type" value="Genomic_DNA"/>
</dbReference>
<gene>
    <name evidence="7" type="ORF">OLC1_LOCUS19992</name>
</gene>
<evidence type="ECO:0000256" key="3">
    <source>
        <dbReference type="ARBA" id="ARBA00023121"/>
    </source>
</evidence>
<dbReference type="PRINTS" id="PR00382">
    <property type="entry name" value="LIPIDTRNSFER"/>
</dbReference>
<evidence type="ECO:0000256" key="5">
    <source>
        <dbReference type="SAM" id="SignalP"/>
    </source>
</evidence>
<dbReference type="SMART" id="SM00499">
    <property type="entry name" value="AAI"/>
    <property type="match status" value="1"/>
</dbReference>
<dbReference type="AlphaFoldDB" id="A0AAV1DYY5"/>
<evidence type="ECO:0000313" key="8">
    <source>
        <dbReference type="Proteomes" id="UP001161247"/>
    </source>
</evidence>
<dbReference type="InterPro" id="IPR036312">
    <property type="entry name" value="Bifun_inhib/LTP/seed_sf"/>
</dbReference>
<evidence type="ECO:0000256" key="2">
    <source>
        <dbReference type="ARBA" id="ARBA00022448"/>
    </source>
</evidence>
<keyword evidence="3 4" id="KW-0446">Lipid-binding</keyword>
<evidence type="ECO:0000313" key="7">
    <source>
        <dbReference type="EMBL" id="CAI9112879.1"/>
    </source>
</evidence>
<reference evidence="7" key="1">
    <citation type="submission" date="2023-03" db="EMBL/GenBank/DDBJ databases">
        <authorList>
            <person name="Julca I."/>
        </authorList>
    </citation>
    <scope>NUCLEOTIDE SEQUENCE</scope>
</reference>
<feature type="chain" id="PRO_5043707178" description="Non-specific lipid-transfer protein" evidence="5">
    <location>
        <begin position="27"/>
        <end position="120"/>
    </location>
</feature>
<name>A0AAV1DYY5_OLDCO</name>
<evidence type="ECO:0000256" key="1">
    <source>
        <dbReference type="ARBA" id="ARBA00009748"/>
    </source>
</evidence>
<dbReference type="GO" id="GO:0008289">
    <property type="term" value="F:lipid binding"/>
    <property type="evidence" value="ECO:0007669"/>
    <property type="project" value="UniProtKB-KW"/>
</dbReference>
<dbReference type="InterPro" id="IPR000528">
    <property type="entry name" value="Plant_nsLTP"/>
</dbReference>
<protein>
    <recommendedName>
        <fullName evidence="4">Non-specific lipid-transfer protein</fullName>
    </recommendedName>
</protein>
<keyword evidence="5" id="KW-0732">Signal</keyword>
<feature type="signal peptide" evidence="5">
    <location>
        <begin position="1"/>
        <end position="26"/>
    </location>
</feature>
<dbReference type="Gene3D" id="1.10.110.10">
    <property type="entry name" value="Plant lipid-transfer and hydrophobic proteins"/>
    <property type="match status" value="1"/>
</dbReference>
<dbReference type="Pfam" id="PF00234">
    <property type="entry name" value="Tryp_alpha_amyl"/>
    <property type="match status" value="1"/>
</dbReference>
<dbReference type="GO" id="GO:0006869">
    <property type="term" value="P:lipid transport"/>
    <property type="evidence" value="ECO:0007669"/>
    <property type="project" value="InterPro"/>
</dbReference>
<dbReference type="PANTHER" id="PTHR33076">
    <property type="entry name" value="NON-SPECIFIC LIPID-TRANSFER PROTEIN 2-RELATED"/>
    <property type="match status" value="1"/>
</dbReference>